<evidence type="ECO:0000256" key="2">
    <source>
        <dbReference type="ARBA" id="ARBA00005699"/>
    </source>
</evidence>
<keyword evidence="9" id="KW-0066">ATP synthesis</keyword>
<comment type="caution">
    <text evidence="10">The sequence shown here is derived from an EMBL/GenBank/DDBJ whole genome shotgun (WGS) entry which is preliminary data.</text>
</comment>
<evidence type="ECO:0000256" key="6">
    <source>
        <dbReference type="ARBA" id="ARBA00023065"/>
    </source>
</evidence>
<accession>A0A8I3A6M1</accession>
<keyword evidence="4" id="KW-0138">CF(0)</keyword>
<keyword evidence="8" id="KW-0472">Membrane</keyword>
<proteinExistence type="inferred from homology"/>
<keyword evidence="11" id="KW-1185">Reference proteome</keyword>
<evidence type="ECO:0000256" key="3">
    <source>
        <dbReference type="ARBA" id="ARBA00022448"/>
    </source>
</evidence>
<dbReference type="GO" id="GO:0031966">
    <property type="term" value="C:mitochondrial membrane"/>
    <property type="evidence" value="ECO:0007669"/>
    <property type="project" value="UniProtKB-SubCell"/>
</dbReference>
<gene>
    <name evidence="10" type="ORF">JVT61DRAFT_7943</name>
</gene>
<name>A0A8I3A6M1_9AGAM</name>
<evidence type="ECO:0000256" key="7">
    <source>
        <dbReference type="ARBA" id="ARBA00023128"/>
    </source>
</evidence>
<evidence type="ECO:0000256" key="5">
    <source>
        <dbReference type="ARBA" id="ARBA00022781"/>
    </source>
</evidence>
<keyword evidence="3" id="KW-0813">Transport</keyword>
<reference evidence="10" key="1">
    <citation type="submission" date="2021-03" db="EMBL/GenBank/DDBJ databases">
        <title>Evolutionary innovations through gain and loss of genes in the ectomycorrhizal Boletales.</title>
        <authorList>
            <person name="Wu G."/>
            <person name="Miyauchi S."/>
            <person name="Morin E."/>
            <person name="Yang Z.-L."/>
            <person name="Xu J."/>
            <person name="Martin F.M."/>
        </authorList>
    </citation>
    <scope>NUCLEOTIDE SEQUENCE</scope>
    <source>
        <strain evidence="10">BR01</strain>
    </source>
</reference>
<keyword evidence="5" id="KW-0375">Hydrogen ion transport</keyword>
<evidence type="ECO:0000256" key="1">
    <source>
        <dbReference type="ARBA" id="ARBA00004325"/>
    </source>
</evidence>
<dbReference type="Pfam" id="PF04718">
    <property type="entry name" value="ATP-synt_G"/>
    <property type="match status" value="1"/>
</dbReference>
<sequence>MRSTFPTSLFRQAASRRAHPSFAARRFASTSQASEGAGSSKQVQDALGAAQRLLASAGRMLGPLGERAAGLLGSYRQPLIYNAEVARELLKQIYITERLQPPTSLATITDAYSVLWGRAKNPHYWRDLLTTGEWARVTVYAVEAYAIFKVGSLLVSFVQDSFLRSSFLLVPGADWLREQVGEIIGRRHLIGYKLH</sequence>
<dbReference type="AlphaFoldDB" id="A0A8I3A6M1"/>
<dbReference type="OrthoDB" id="437at2759"/>
<evidence type="ECO:0000256" key="8">
    <source>
        <dbReference type="ARBA" id="ARBA00023136"/>
    </source>
</evidence>
<dbReference type="GO" id="GO:0045259">
    <property type="term" value="C:proton-transporting ATP synthase complex"/>
    <property type="evidence" value="ECO:0007669"/>
    <property type="project" value="UniProtKB-KW"/>
</dbReference>
<dbReference type="EMBL" id="JAGFBS010000029">
    <property type="protein sequence ID" value="KAG6372153.1"/>
    <property type="molecule type" value="Genomic_DNA"/>
</dbReference>
<keyword evidence="6" id="KW-0406">Ion transport</keyword>
<keyword evidence="7" id="KW-0496">Mitochondrion</keyword>
<evidence type="ECO:0000256" key="9">
    <source>
        <dbReference type="ARBA" id="ARBA00023310"/>
    </source>
</evidence>
<dbReference type="Proteomes" id="UP000683000">
    <property type="component" value="Unassembled WGS sequence"/>
</dbReference>
<comment type="similarity">
    <text evidence="2">Belongs to the ATPase g subunit family.</text>
</comment>
<protein>
    <submittedName>
        <fullName evidence="10">Uncharacterized protein</fullName>
    </submittedName>
</protein>
<dbReference type="GO" id="GO:0015986">
    <property type="term" value="P:proton motive force-driven ATP synthesis"/>
    <property type="evidence" value="ECO:0007669"/>
    <property type="project" value="InterPro"/>
</dbReference>
<evidence type="ECO:0000313" key="11">
    <source>
        <dbReference type="Proteomes" id="UP000683000"/>
    </source>
</evidence>
<dbReference type="GO" id="GO:0015078">
    <property type="term" value="F:proton transmembrane transporter activity"/>
    <property type="evidence" value="ECO:0007669"/>
    <property type="project" value="InterPro"/>
</dbReference>
<evidence type="ECO:0000313" key="10">
    <source>
        <dbReference type="EMBL" id="KAG6372153.1"/>
    </source>
</evidence>
<dbReference type="InterPro" id="IPR006808">
    <property type="entry name" value="ATP_synth_F0_gsu_mt"/>
</dbReference>
<organism evidence="10 11">
    <name type="scientific">Boletus reticuloceps</name>
    <dbReference type="NCBI Taxonomy" id="495285"/>
    <lineage>
        <taxon>Eukaryota</taxon>
        <taxon>Fungi</taxon>
        <taxon>Dikarya</taxon>
        <taxon>Basidiomycota</taxon>
        <taxon>Agaricomycotina</taxon>
        <taxon>Agaricomycetes</taxon>
        <taxon>Agaricomycetidae</taxon>
        <taxon>Boletales</taxon>
        <taxon>Boletineae</taxon>
        <taxon>Boletaceae</taxon>
        <taxon>Boletoideae</taxon>
        <taxon>Boletus</taxon>
    </lineage>
</organism>
<evidence type="ECO:0000256" key="4">
    <source>
        <dbReference type="ARBA" id="ARBA00022547"/>
    </source>
</evidence>
<comment type="subcellular location">
    <subcellularLocation>
        <location evidence="1">Mitochondrion membrane</location>
    </subcellularLocation>
</comment>